<organism evidence="1 2">
    <name type="scientific">Granulicella arctica</name>
    <dbReference type="NCBI Taxonomy" id="940613"/>
    <lineage>
        <taxon>Bacteria</taxon>
        <taxon>Pseudomonadati</taxon>
        <taxon>Acidobacteriota</taxon>
        <taxon>Terriglobia</taxon>
        <taxon>Terriglobales</taxon>
        <taxon>Acidobacteriaceae</taxon>
        <taxon>Granulicella</taxon>
    </lineage>
</organism>
<accession>A0A7Y9TH44</accession>
<comment type="caution">
    <text evidence="1">The sequence shown here is derived from an EMBL/GenBank/DDBJ whole genome shotgun (WGS) entry which is preliminary data.</text>
</comment>
<dbReference type="Proteomes" id="UP000589520">
    <property type="component" value="Unassembled WGS sequence"/>
</dbReference>
<keyword evidence="2" id="KW-1185">Reference proteome</keyword>
<reference evidence="1 2" key="1">
    <citation type="submission" date="2020-07" db="EMBL/GenBank/DDBJ databases">
        <title>Genomic Encyclopedia of Type Strains, Phase IV (KMG-V): Genome sequencing to study the core and pangenomes of soil and plant-associated prokaryotes.</title>
        <authorList>
            <person name="Whitman W."/>
        </authorList>
    </citation>
    <scope>NUCLEOTIDE SEQUENCE [LARGE SCALE GENOMIC DNA]</scope>
    <source>
        <strain evidence="1 2">X4EP2</strain>
    </source>
</reference>
<sequence>MGVFGLDVIHSPAHEAPLHEELIFLKIEVVPLKRRNLAHAKTEALGDLDHRSIRLPQCRNDKFELLHSQDDGALTALAAALDTDESNGVAS</sequence>
<dbReference type="AlphaFoldDB" id="A0A7Y9TH44"/>
<evidence type="ECO:0000313" key="1">
    <source>
        <dbReference type="EMBL" id="NYF80651.1"/>
    </source>
</evidence>
<name>A0A7Y9TH44_9BACT</name>
<dbReference type="EMBL" id="JACCCW010000002">
    <property type="protein sequence ID" value="NYF80651.1"/>
    <property type="molecule type" value="Genomic_DNA"/>
</dbReference>
<evidence type="ECO:0000313" key="2">
    <source>
        <dbReference type="Proteomes" id="UP000589520"/>
    </source>
</evidence>
<gene>
    <name evidence="1" type="ORF">HDF17_002971</name>
</gene>
<proteinExistence type="predicted"/>
<protein>
    <submittedName>
        <fullName evidence="1">Uncharacterized protein</fullName>
    </submittedName>
</protein>